<keyword evidence="3" id="KW-1185">Reference proteome</keyword>
<reference evidence="2 3" key="1">
    <citation type="submission" date="2023-03" db="EMBL/GenBank/DDBJ databases">
        <title>High-quality genome of Scylla paramamosain provides insights in environmental adaptation.</title>
        <authorList>
            <person name="Zhang L."/>
        </authorList>
    </citation>
    <scope>NUCLEOTIDE SEQUENCE [LARGE SCALE GENOMIC DNA]</scope>
    <source>
        <strain evidence="2">LZ_2023a</strain>
        <tissue evidence="2">Muscle</tissue>
    </source>
</reference>
<evidence type="ECO:0000313" key="2">
    <source>
        <dbReference type="EMBL" id="KAK8396377.1"/>
    </source>
</evidence>
<evidence type="ECO:0000256" key="1">
    <source>
        <dbReference type="SAM" id="MobiDB-lite"/>
    </source>
</evidence>
<feature type="compositionally biased region" description="Basic and acidic residues" evidence="1">
    <location>
        <begin position="94"/>
        <end position="117"/>
    </location>
</feature>
<organism evidence="2 3">
    <name type="scientific">Scylla paramamosain</name>
    <name type="common">Mud crab</name>
    <dbReference type="NCBI Taxonomy" id="85552"/>
    <lineage>
        <taxon>Eukaryota</taxon>
        <taxon>Metazoa</taxon>
        <taxon>Ecdysozoa</taxon>
        <taxon>Arthropoda</taxon>
        <taxon>Crustacea</taxon>
        <taxon>Multicrustacea</taxon>
        <taxon>Malacostraca</taxon>
        <taxon>Eumalacostraca</taxon>
        <taxon>Eucarida</taxon>
        <taxon>Decapoda</taxon>
        <taxon>Pleocyemata</taxon>
        <taxon>Brachyura</taxon>
        <taxon>Eubrachyura</taxon>
        <taxon>Portunoidea</taxon>
        <taxon>Portunidae</taxon>
        <taxon>Portuninae</taxon>
        <taxon>Scylla</taxon>
    </lineage>
</organism>
<proteinExistence type="predicted"/>
<protein>
    <submittedName>
        <fullName evidence="2">Uncharacterized protein</fullName>
    </submittedName>
</protein>
<feature type="region of interest" description="Disordered" evidence="1">
    <location>
        <begin position="33"/>
        <end position="117"/>
    </location>
</feature>
<name>A0AAW0UDM0_SCYPA</name>
<dbReference type="Proteomes" id="UP001487740">
    <property type="component" value="Unassembled WGS sequence"/>
</dbReference>
<feature type="compositionally biased region" description="Basic and acidic residues" evidence="1">
    <location>
        <begin position="53"/>
        <end position="65"/>
    </location>
</feature>
<evidence type="ECO:0000313" key="3">
    <source>
        <dbReference type="Proteomes" id="UP001487740"/>
    </source>
</evidence>
<dbReference type="EMBL" id="JARAKH010000016">
    <property type="protein sequence ID" value="KAK8396377.1"/>
    <property type="molecule type" value="Genomic_DNA"/>
</dbReference>
<comment type="caution">
    <text evidence="2">The sequence shown here is derived from an EMBL/GenBank/DDBJ whole genome shotgun (WGS) entry which is preliminary data.</text>
</comment>
<accession>A0AAW0UDM0</accession>
<sequence>MRYLRARRAHHTAIVKAELEEVEAYRRDYYASKAAKESQATSPLPATPVDSPRTSDDEGGGERDSCSSPPSPQAGREGEEGSRVHFEALQSVVFERKDEASRKIDEASVEPCDKGRE</sequence>
<gene>
    <name evidence="2" type="ORF">O3P69_005432</name>
</gene>
<feature type="compositionally biased region" description="Basic and acidic residues" evidence="1">
    <location>
        <begin position="76"/>
        <end position="86"/>
    </location>
</feature>
<dbReference type="AlphaFoldDB" id="A0AAW0UDM0"/>